<gene>
    <name evidence="9" type="ORF">RL74_04365</name>
</gene>
<organism evidence="9 10">
    <name type="scientific">Pseudomonas fluorescens</name>
    <dbReference type="NCBI Taxonomy" id="294"/>
    <lineage>
        <taxon>Bacteria</taxon>
        <taxon>Pseudomonadati</taxon>
        <taxon>Pseudomonadota</taxon>
        <taxon>Gammaproteobacteria</taxon>
        <taxon>Pseudomonadales</taxon>
        <taxon>Pseudomonadaceae</taxon>
        <taxon>Pseudomonas</taxon>
    </lineage>
</organism>
<dbReference type="Pfam" id="PF25917">
    <property type="entry name" value="BSH_RND"/>
    <property type="match status" value="1"/>
</dbReference>
<keyword evidence="2" id="KW-0812">Transmembrane</keyword>
<dbReference type="Gene3D" id="2.40.30.170">
    <property type="match status" value="1"/>
</dbReference>
<feature type="coiled-coil region" evidence="6">
    <location>
        <begin position="121"/>
        <end position="155"/>
    </location>
</feature>
<evidence type="ECO:0000256" key="1">
    <source>
        <dbReference type="ARBA" id="ARBA00009477"/>
    </source>
</evidence>
<feature type="domain" description="Multidrug resistance protein MdtA-like barrel-sandwich hybrid" evidence="7">
    <location>
        <begin position="46"/>
        <end position="184"/>
    </location>
</feature>
<name>A0A0D0PQ07_PSEFL</name>
<evidence type="ECO:0000313" key="10">
    <source>
        <dbReference type="Proteomes" id="UP000032101"/>
    </source>
</evidence>
<keyword evidence="5" id="KW-0472">Membrane</keyword>
<dbReference type="GO" id="GO:0022857">
    <property type="term" value="F:transmembrane transporter activity"/>
    <property type="evidence" value="ECO:0007669"/>
    <property type="project" value="InterPro"/>
</dbReference>
<evidence type="ECO:0000256" key="4">
    <source>
        <dbReference type="ARBA" id="ARBA00023054"/>
    </source>
</evidence>
<dbReference type="InterPro" id="IPR058634">
    <property type="entry name" value="AaeA-lik-b-barrel"/>
</dbReference>
<evidence type="ECO:0000256" key="2">
    <source>
        <dbReference type="ARBA" id="ARBA00022692"/>
    </source>
</evidence>
<dbReference type="InterPro" id="IPR006143">
    <property type="entry name" value="RND_pump_MFP"/>
</dbReference>
<evidence type="ECO:0000259" key="7">
    <source>
        <dbReference type="Pfam" id="PF25917"/>
    </source>
</evidence>
<feature type="domain" description="p-hydroxybenzoic acid efflux pump subunit AaeA-like beta-barrel" evidence="8">
    <location>
        <begin position="187"/>
        <end position="283"/>
    </location>
</feature>
<dbReference type="RefSeq" id="WP_042728598.1">
    <property type="nucleotide sequence ID" value="NZ_JXNZ01000024.1"/>
</dbReference>
<dbReference type="Gene3D" id="2.40.50.100">
    <property type="match status" value="1"/>
</dbReference>
<evidence type="ECO:0000256" key="5">
    <source>
        <dbReference type="ARBA" id="ARBA00023136"/>
    </source>
</evidence>
<dbReference type="InterPro" id="IPR058625">
    <property type="entry name" value="MdtA-like_BSH"/>
</dbReference>
<dbReference type="Proteomes" id="UP000032101">
    <property type="component" value="Unassembled WGS sequence"/>
</dbReference>
<evidence type="ECO:0000256" key="6">
    <source>
        <dbReference type="SAM" id="Coils"/>
    </source>
</evidence>
<sequence length="302" mass="33335">MIIKQVLKVLVTLGLGLIALLFCSQLWRAYELAPWTRDGRVSAHVIRIAPEVSGQVERLRVGDNQWVAKGDLLYQIDRSAYLIAEQQRTAELAEARSVFEQRSTQFKRRHQLGDAIAQEEIDNAARDLAVAKSRLDAAQSQLAQARLDLDRTTIRSPVDGYVTQLRLQPGDYASAGQTNIFVVDSHSFWVTGYFEETKLSGIRVGATASIKLMGFATPLEGHVASMGRGIADGNELRSSNGLPQVAPTFSWIRLAQRVPVRIELDKVPADVELAAGMTASIEVAEAGAAPRWRLTQWLQAFL</sequence>
<dbReference type="Pfam" id="PF25963">
    <property type="entry name" value="Beta-barrel_AAEA"/>
    <property type="match status" value="1"/>
</dbReference>
<dbReference type="InterPro" id="IPR050393">
    <property type="entry name" value="MFP_Efflux_Pump"/>
</dbReference>
<proteinExistence type="inferred from homology"/>
<dbReference type="PANTHER" id="PTHR30367">
    <property type="entry name" value="P-HYDROXYBENZOIC ACID EFFLUX PUMP SUBUNIT AAEA-RELATED"/>
    <property type="match status" value="1"/>
</dbReference>
<comment type="caution">
    <text evidence="9">The sequence shown here is derived from an EMBL/GenBank/DDBJ whole genome shotgun (WGS) entry which is preliminary data.</text>
</comment>
<keyword evidence="3" id="KW-1133">Transmembrane helix</keyword>
<dbReference type="OrthoDB" id="9811754at2"/>
<evidence type="ECO:0000259" key="8">
    <source>
        <dbReference type="Pfam" id="PF25963"/>
    </source>
</evidence>
<reference evidence="9 10" key="1">
    <citation type="submission" date="2015-01" db="EMBL/GenBank/DDBJ databases">
        <title>Draft Genome Sequence of the Biocontrol and Plant Growth-Promoting Rhizobacteria (PGPR) Pseudomonas fluorescens UM270.</title>
        <authorList>
            <person name="Hernandez-Salmeron J.E."/>
            <person name="Santoyo G."/>
            <person name="Moreno-Hagelsieb G."/>
            <person name="Hernandez-Leon R."/>
        </authorList>
    </citation>
    <scope>NUCLEOTIDE SEQUENCE [LARGE SCALE GENOMIC DNA]</scope>
    <source>
        <strain evidence="9 10">UM270</strain>
    </source>
</reference>
<dbReference type="NCBIfam" id="TIGR01730">
    <property type="entry name" value="RND_mfp"/>
    <property type="match status" value="1"/>
</dbReference>
<protein>
    <submittedName>
        <fullName evidence="9">Membrane protein</fullName>
    </submittedName>
</protein>
<comment type="similarity">
    <text evidence="1">Belongs to the membrane fusion protein (MFP) (TC 8.A.1) family.</text>
</comment>
<dbReference type="PANTHER" id="PTHR30367:SF12">
    <property type="entry name" value="P-HYDROXYBENZOIC ACID EFFLUX PUMP SUBUNIT AAEA"/>
    <property type="match status" value="1"/>
</dbReference>
<dbReference type="AlphaFoldDB" id="A0A0D0PQ07"/>
<evidence type="ECO:0000256" key="3">
    <source>
        <dbReference type="ARBA" id="ARBA00022989"/>
    </source>
</evidence>
<dbReference type="SUPFAM" id="SSF111369">
    <property type="entry name" value="HlyD-like secretion proteins"/>
    <property type="match status" value="1"/>
</dbReference>
<accession>A0A0D0PQ07</accession>
<dbReference type="EMBL" id="JXNZ01000024">
    <property type="protein sequence ID" value="KIQ60663.1"/>
    <property type="molecule type" value="Genomic_DNA"/>
</dbReference>
<dbReference type="GO" id="GO:0016020">
    <property type="term" value="C:membrane"/>
    <property type="evidence" value="ECO:0007669"/>
    <property type="project" value="InterPro"/>
</dbReference>
<keyword evidence="4 6" id="KW-0175">Coiled coil</keyword>
<evidence type="ECO:0000313" key="9">
    <source>
        <dbReference type="EMBL" id="KIQ60663.1"/>
    </source>
</evidence>
<dbReference type="PATRIC" id="fig|294.124.peg.890"/>